<dbReference type="STRING" id="587909.SAMN05421810_110165"/>
<keyword evidence="1" id="KW-0812">Transmembrane</keyword>
<evidence type="ECO:0000256" key="1">
    <source>
        <dbReference type="SAM" id="Phobius"/>
    </source>
</evidence>
<feature type="transmembrane region" description="Helical" evidence="1">
    <location>
        <begin position="68"/>
        <end position="87"/>
    </location>
</feature>
<reference evidence="3" key="1">
    <citation type="submission" date="2016-10" db="EMBL/GenBank/DDBJ databases">
        <authorList>
            <person name="Varghese N."/>
            <person name="Submissions S."/>
        </authorList>
    </citation>
    <scope>NUCLEOTIDE SEQUENCE [LARGE SCALE GENOMIC DNA]</scope>
    <source>
        <strain evidence="3">CGMCC 4.5579</strain>
    </source>
</reference>
<dbReference type="AlphaFoldDB" id="A0A1I5ZVP2"/>
<accession>A0A1I5ZVP2</accession>
<sequence>MVDNRGPVRHPRFDDDLVGLDPDDPEAQAFAAHLDRMQRSGPTFTVEASLAGIADFADSTNRTGGLRWLVAVVVVCLILVGVLVSAWDTIGRALEWLGG</sequence>
<keyword evidence="3" id="KW-1185">Reference proteome</keyword>
<dbReference type="EMBL" id="FOWW01000010">
    <property type="protein sequence ID" value="SFQ60482.1"/>
    <property type="molecule type" value="Genomic_DNA"/>
</dbReference>
<keyword evidence="1" id="KW-1133">Transmembrane helix</keyword>
<dbReference type="OrthoDB" id="3695183at2"/>
<gene>
    <name evidence="2" type="ORF">SAMN05421810_110165</name>
</gene>
<evidence type="ECO:0000313" key="3">
    <source>
        <dbReference type="Proteomes" id="UP000198727"/>
    </source>
</evidence>
<protein>
    <submittedName>
        <fullName evidence="2">Uncharacterized protein</fullName>
    </submittedName>
</protein>
<proteinExistence type="predicted"/>
<organism evidence="2 3">
    <name type="scientific">Amycolatopsis arida</name>
    <dbReference type="NCBI Taxonomy" id="587909"/>
    <lineage>
        <taxon>Bacteria</taxon>
        <taxon>Bacillati</taxon>
        <taxon>Actinomycetota</taxon>
        <taxon>Actinomycetes</taxon>
        <taxon>Pseudonocardiales</taxon>
        <taxon>Pseudonocardiaceae</taxon>
        <taxon>Amycolatopsis</taxon>
    </lineage>
</organism>
<keyword evidence="1" id="KW-0472">Membrane</keyword>
<dbReference type="RefSeq" id="WP_092534953.1">
    <property type="nucleotide sequence ID" value="NZ_FOWW01000010.1"/>
</dbReference>
<evidence type="ECO:0000313" key="2">
    <source>
        <dbReference type="EMBL" id="SFQ60482.1"/>
    </source>
</evidence>
<name>A0A1I5ZVP2_9PSEU</name>
<dbReference type="Proteomes" id="UP000198727">
    <property type="component" value="Unassembled WGS sequence"/>
</dbReference>